<organism evidence="6 8">
    <name type="scientific">Phytophthora fragariae</name>
    <dbReference type="NCBI Taxonomy" id="53985"/>
    <lineage>
        <taxon>Eukaryota</taxon>
        <taxon>Sar</taxon>
        <taxon>Stramenopiles</taxon>
        <taxon>Oomycota</taxon>
        <taxon>Peronosporomycetes</taxon>
        <taxon>Peronosporales</taxon>
        <taxon>Peronosporaceae</taxon>
        <taxon>Phytophthora</taxon>
    </lineage>
</organism>
<keyword evidence="7" id="KW-1185">Reference proteome</keyword>
<dbReference type="EMBL" id="QXGE01000054">
    <property type="protein sequence ID" value="KAE9327243.1"/>
    <property type="molecule type" value="Genomic_DNA"/>
</dbReference>
<sequence>MLGSPPSGFDQKVADERRRKVQRQHEYAQAWAKDLQAEAKSKRSEAQTQI</sequence>
<dbReference type="EMBL" id="QXFZ01000061">
    <property type="protein sequence ID" value="KAE9136181.1"/>
    <property type="molecule type" value="Genomic_DNA"/>
</dbReference>
<evidence type="ECO:0000313" key="8">
    <source>
        <dbReference type="Proteomes" id="UP000437068"/>
    </source>
</evidence>
<evidence type="ECO:0000313" key="9">
    <source>
        <dbReference type="Proteomes" id="UP000440732"/>
    </source>
</evidence>
<evidence type="ECO:0000256" key="1">
    <source>
        <dbReference type="SAM" id="MobiDB-lite"/>
    </source>
</evidence>
<evidence type="ECO:0000313" key="10">
    <source>
        <dbReference type="Proteomes" id="UP000441208"/>
    </source>
</evidence>
<dbReference type="Proteomes" id="UP000441208">
    <property type="component" value="Unassembled WGS sequence"/>
</dbReference>
<name>A0A6A4ETI3_9STRA</name>
<feature type="compositionally biased region" description="Basic and acidic residues" evidence="1">
    <location>
        <begin position="12"/>
        <end position="26"/>
    </location>
</feature>
<dbReference type="OrthoDB" id="105610at2759"/>
<dbReference type="EMBL" id="QXGA01000050">
    <property type="protein sequence ID" value="KAE9154038.1"/>
    <property type="molecule type" value="Genomic_DNA"/>
</dbReference>
<dbReference type="EMBL" id="QXFW01000290">
    <property type="protein sequence ID" value="KAE9017286.1"/>
    <property type="molecule type" value="Genomic_DNA"/>
</dbReference>
<evidence type="ECO:0000313" key="2">
    <source>
        <dbReference type="EMBL" id="KAE9017286.1"/>
    </source>
</evidence>
<evidence type="ECO:0000313" key="6">
    <source>
        <dbReference type="EMBL" id="KAE9327243.1"/>
    </source>
</evidence>
<gene>
    <name evidence="6" type="ORF">PF001_g2030</name>
    <name evidence="5" type="ORF">PF005_g2310</name>
    <name evidence="4" type="ORF">PF006_g1896</name>
    <name evidence="3" type="ORF">PF007_g2290</name>
    <name evidence="2" type="ORF">PF011_g6774</name>
</gene>
<dbReference type="Proteomes" id="UP000433483">
    <property type="component" value="Unassembled WGS sequence"/>
</dbReference>
<dbReference type="Proteomes" id="UP000460718">
    <property type="component" value="Unassembled WGS sequence"/>
</dbReference>
<accession>A0A6A4ETI3</accession>
<dbReference type="Proteomes" id="UP000437068">
    <property type="component" value="Unassembled WGS sequence"/>
</dbReference>
<comment type="caution">
    <text evidence="6">The sequence shown here is derived from an EMBL/GenBank/DDBJ whole genome shotgun (WGS) entry which is preliminary data.</text>
</comment>
<evidence type="ECO:0000313" key="4">
    <source>
        <dbReference type="EMBL" id="KAE9154038.1"/>
    </source>
</evidence>
<proteinExistence type="predicted"/>
<evidence type="ECO:0000313" key="7">
    <source>
        <dbReference type="Proteomes" id="UP000433483"/>
    </source>
</evidence>
<protein>
    <submittedName>
        <fullName evidence="6">Uncharacterized protein</fullName>
    </submittedName>
</protein>
<reference evidence="7 8" key="1">
    <citation type="submission" date="2018-08" db="EMBL/GenBank/DDBJ databases">
        <title>Genomic investigation of the strawberry pathogen Phytophthora fragariae indicates pathogenicity is determined by transcriptional variation in three key races.</title>
        <authorList>
            <person name="Adams T.M."/>
            <person name="Armitage A.D."/>
            <person name="Sobczyk M.K."/>
            <person name="Bates H.J."/>
            <person name="Dunwell J.M."/>
            <person name="Nellist C.F."/>
            <person name="Harrison R.J."/>
        </authorList>
    </citation>
    <scope>NUCLEOTIDE SEQUENCE [LARGE SCALE GENOMIC DNA]</scope>
    <source>
        <strain evidence="6 8">A4</strain>
        <strain evidence="5 7">NOV-27</strain>
        <strain evidence="4 9">NOV-5</strain>
        <strain evidence="3 10">NOV-71</strain>
        <strain evidence="2 11">SCRP245</strain>
    </source>
</reference>
<dbReference type="AlphaFoldDB" id="A0A6A4ETI3"/>
<evidence type="ECO:0000313" key="11">
    <source>
        <dbReference type="Proteomes" id="UP000460718"/>
    </source>
</evidence>
<dbReference type="EMBL" id="QXGB01000062">
    <property type="protein sequence ID" value="KAE9233456.1"/>
    <property type="molecule type" value="Genomic_DNA"/>
</dbReference>
<evidence type="ECO:0000313" key="5">
    <source>
        <dbReference type="EMBL" id="KAE9233456.1"/>
    </source>
</evidence>
<feature type="region of interest" description="Disordered" evidence="1">
    <location>
        <begin position="1"/>
        <end position="27"/>
    </location>
</feature>
<evidence type="ECO:0000313" key="3">
    <source>
        <dbReference type="EMBL" id="KAE9136181.1"/>
    </source>
</evidence>
<dbReference type="Proteomes" id="UP000440732">
    <property type="component" value="Unassembled WGS sequence"/>
</dbReference>